<dbReference type="OrthoDB" id="9892686at2759"/>
<dbReference type="EMBL" id="JAACNH010000927">
    <property type="protein sequence ID" value="KAG8430471.1"/>
    <property type="molecule type" value="Genomic_DNA"/>
</dbReference>
<evidence type="ECO:0000313" key="3">
    <source>
        <dbReference type="Proteomes" id="UP000812440"/>
    </source>
</evidence>
<gene>
    <name evidence="2" type="ORF">GDO86_020540</name>
</gene>
<comment type="caution">
    <text evidence="2">The sequence shown here is derived from an EMBL/GenBank/DDBJ whole genome shotgun (WGS) entry which is preliminary data.</text>
</comment>
<name>A0A8T2IIT5_9PIPI</name>
<dbReference type="SUPFAM" id="SSF109640">
    <property type="entry name" value="KRAB domain (Kruppel-associated box)"/>
    <property type="match status" value="1"/>
</dbReference>
<organism evidence="2 3">
    <name type="scientific">Hymenochirus boettgeri</name>
    <name type="common">Congo dwarf clawed frog</name>
    <dbReference type="NCBI Taxonomy" id="247094"/>
    <lineage>
        <taxon>Eukaryota</taxon>
        <taxon>Metazoa</taxon>
        <taxon>Chordata</taxon>
        <taxon>Craniata</taxon>
        <taxon>Vertebrata</taxon>
        <taxon>Euteleostomi</taxon>
        <taxon>Amphibia</taxon>
        <taxon>Batrachia</taxon>
        <taxon>Anura</taxon>
        <taxon>Pipoidea</taxon>
        <taxon>Pipidae</taxon>
        <taxon>Pipinae</taxon>
        <taxon>Hymenochirus</taxon>
    </lineage>
</organism>
<feature type="domain" description="KRAB" evidence="1">
    <location>
        <begin position="103"/>
        <end position="143"/>
    </location>
</feature>
<dbReference type="GO" id="GO:0006355">
    <property type="term" value="P:regulation of DNA-templated transcription"/>
    <property type="evidence" value="ECO:0007669"/>
    <property type="project" value="InterPro"/>
</dbReference>
<dbReference type="PROSITE" id="PS50805">
    <property type="entry name" value="KRAB"/>
    <property type="match status" value="1"/>
</dbReference>
<proteinExistence type="predicted"/>
<dbReference type="Proteomes" id="UP000812440">
    <property type="component" value="Unassembled WGS sequence"/>
</dbReference>
<keyword evidence="3" id="KW-1185">Reference proteome</keyword>
<dbReference type="InterPro" id="IPR036051">
    <property type="entry name" value="KRAB_dom_sf"/>
</dbReference>
<sequence length="143" mass="16254">MGISEEATDPVMGNKDKNHLNERILNLTLEIIHLLTGEDYIVMKKSGDGVPQSCTDCMLEGSCRLHPPTVSHPSRSVIQKENAKKILDLISNIIHLLTGEVAIRCEDVSIYFSMEEWEYLKGNKTLYREVIKENHRQIHPLGE</sequence>
<dbReference type="Pfam" id="PF01352">
    <property type="entry name" value="KRAB"/>
    <property type="match status" value="1"/>
</dbReference>
<dbReference type="Gene3D" id="6.10.140.140">
    <property type="match status" value="1"/>
</dbReference>
<protein>
    <recommendedName>
        <fullName evidence="1">KRAB domain-containing protein</fullName>
    </recommendedName>
</protein>
<accession>A0A8T2IIT5</accession>
<evidence type="ECO:0000313" key="2">
    <source>
        <dbReference type="EMBL" id="KAG8430471.1"/>
    </source>
</evidence>
<dbReference type="CDD" id="cd07765">
    <property type="entry name" value="KRAB_A-box"/>
    <property type="match status" value="1"/>
</dbReference>
<evidence type="ECO:0000259" key="1">
    <source>
        <dbReference type="PROSITE" id="PS50805"/>
    </source>
</evidence>
<dbReference type="AlphaFoldDB" id="A0A8T2IIT5"/>
<reference evidence="2" key="1">
    <citation type="thesis" date="2020" institute="ProQuest LLC" country="789 East Eisenhower Parkway, Ann Arbor, MI, USA">
        <title>Comparative Genomics and Chromosome Evolution.</title>
        <authorList>
            <person name="Mudd A.B."/>
        </authorList>
    </citation>
    <scope>NUCLEOTIDE SEQUENCE</scope>
    <source>
        <strain evidence="2">Female2</strain>
        <tissue evidence="2">Blood</tissue>
    </source>
</reference>
<dbReference type="InterPro" id="IPR001909">
    <property type="entry name" value="KRAB"/>
</dbReference>